<dbReference type="EMBL" id="JAGIZQ010000002">
    <property type="protein sequence ID" value="KAH6641080.1"/>
    <property type="molecule type" value="Genomic_DNA"/>
</dbReference>
<organism evidence="1 2">
    <name type="scientific">Chaetomium tenue</name>
    <dbReference type="NCBI Taxonomy" id="1854479"/>
    <lineage>
        <taxon>Eukaryota</taxon>
        <taxon>Fungi</taxon>
        <taxon>Dikarya</taxon>
        <taxon>Ascomycota</taxon>
        <taxon>Pezizomycotina</taxon>
        <taxon>Sordariomycetes</taxon>
        <taxon>Sordariomycetidae</taxon>
        <taxon>Sordariales</taxon>
        <taxon>Chaetomiaceae</taxon>
        <taxon>Chaetomium</taxon>
    </lineage>
</organism>
<evidence type="ECO:0000313" key="2">
    <source>
        <dbReference type="Proteomes" id="UP000724584"/>
    </source>
</evidence>
<reference evidence="1 2" key="1">
    <citation type="journal article" date="2021" name="Nat. Commun.">
        <title>Genetic determinants of endophytism in the Arabidopsis root mycobiome.</title>
        <authorList>
            <person name="Mesny F."/>
            <person name="Miyauchi S."/>
            <person name="Thiergart T."/>
            <person name="Pickel B."/>
            <person name="Atanasova L."/>
            <person name="Karlsson M."/>
            <person name="Huettel B."/>
            <person name="Barry K.W."/>
            <person name="Haridas S."/>
            <person name="Chen C."/>
            <person name="Bauer D."/>
            <person name="Andreopoulos W."/>
            <person name="Pangilinan J."/>
            <person name="LaButti K."/>
            <person name="Riley R."/>
            <person name="Lipzen A."/>
            <person name="Clum A."/>
            <person name="Drula E."/>
            <person name="Henrissat B."/>
            <person name="Kohler A."/>
            <person name="Grigoriev I.V."/>
            <person name="Martin F.M."/>
            <person name="Hacquard S."/>
        </authorList>
    </citation>
    <scope>NUCLEOTIDE SEQUENCE [LARGE SCALE GENOMIC DNA]</scope>
    <source>
        <strain evidence="1 2">MPI-SDFR-AT-0079</strain>
    </source>
</reference>
<sequence length="457" mass="52172">MAFLLPRTLRCHPLGRQWLFRRYRTPSLVLRHPLSSNVSSSRVSYQLIEDVERLHHYLAGGYHPVQIGDRFHERYRVVHKLGHGSFSTIWLARDEQLSRYVAAKVCIAYAIQQEVDILSQLREADPALLGAEARGRSWIPTLLDLFRIQGPNGTHTCFVTAPARCSISDIKQASTCALFQLNVARSLAAQTILAIAHIHEQGLVLGDLHLGNLLLQLPSSLDGLTEGELYDKYGAPEPEPVVREDGKPLGRGVPSQVVPAVWLGDCPERIALSEARLLLTDFGVAFRPATESRFQSYTPLEIRPPEARFEPENALSFASDIWSAGCTIWALLAPRPLLDMFLATDDDVVAQWVDVLGPLPAEWWEKWETRSKYFNDANQPVEGRWAWSLDQRFEEWVQKLRREEGMATVDDRERAAFLAMLRWMLAFRPEERPSAKEVLETEWMREWALPEYERTVR</sequence>
<protein>
    <submittedName>
        <fullName evidence="1">Kinase-like domain-containing protein</fullName>
    </submittedName>
</protein>
<gene>
    <name evidence="1" type="ORF">F5144DRAFT_562470</name>
</gene>
<comment type="caution">
    <text evidence="1">The sequence shown here is derived from an EMBL/GenBank/DDBJ whole genome shotgun (WGS) entry which is preliminary data.</text>
</comment>
<keyword evidence="2" id="KW-1185">Reference proteome</keyword>
<accession>A0ACB7PHS3</accession>
<proteinExistence type="predicted"/>
<evidence type="ECO:0000313" key="1">
    <source>
        <dbReference type="EMBL" id="KAH6641080.1"/>
    </source>
</evidence>
<dbReference type="Proteomes" id="UP000724584">
    <property type="component" value="Unassembled WGS sequence"/>
</dbReference>
<name>A0ACB7PHS3_9PEZI</name>